<evidence type="ECO:0000313" key="11">
    <source>
        <dbReference type="Proteomes" id="UP000510821"/>
    </source>
</evidence>
<keyword evidence="6 9" id="KW-1133">Transmembrane helix</keyword>
<keyword evidence="9" id="KW-0915">Sodium</keyword>
<keyword evidence="9" id="KW-1003">Cell membrane</keyword>
<dbReference type="GO" id="GO:0006814">
    <property type="term" value="P:sodium ion transport"/>
    <property type="evidence" value="ECO:0007669"/>
    <property type="project" value="UniProtKB-UniRule"/>
</dbReference>
<dbReference type="GO" id="GO:0030955">
    <property type="term" value="F:potassium ion binding"/>
    <property type="evidence" value="ECO:0007669"/>
    <property type="project" value="UniProtKB-UniRule"/>
</dbReference>
<dbReference type="GO" id="GO:0012505">
    <property type="term" value="C:endomembrane system"/>
    <property type="evidence" value="ECO:0007669"/>
    <property type="project" value="UniProtKB-SubCell"/>
</dbReference>
<feature type="transmembrane region" description="Helical" evidence="9">
    <location>
        <begin position="121"/>
        <end position="149"/>
    </location>
</feature>
<dbReference type="GO" id="GO:0000287">
    <property type="term" value="F:magnesium ion binding"/>
    <property type="evidence" value="ECO:0007669"/>
    <property type="project" value="UniProtKB-UniRule"/>
</dbReference>
<evidence type="ECO:0000256" key="2">
    <source>
        <dbReference type="ARBA" id="ARBA00022448"/>
    </source>
</evidence>
<organism evidence="10 11">
    <name type="scientific">Fermentimicrarchaeum limneticum</name>
    <dbReference type="NCBI Taxonomy" id="2795018"/>
    <lineage>
        <taxon>Archaea</taxon>
        <taxon>Candidatus Micrarchaeota</taxon>
        <taxon>Candidatus Fermentimicrarchaeales</taxon>
        <taxon>Candidatus Fermentimicrarchaeaceae</taxon>
        <taxon>Candidatus Fermentimicrarchaeum</taxon>
    </lineage>
</organism>
<evidence type="ECO:0000256" key="6">
    <source>
        <dbReference type="ARBA" id="ARBA00022989"/>
    </source>
</evidence>
<dbReference type="GO" id="GO:0005886">
    <property type="term" value="C:plasma membrane"/>
    <property type="evidence" value="ECO:0007669"/>
    <property type="project" value="UniProtKB-SubCell"/>
</dbReference>
<gene>
    <name evidence="9" type="primary">hppA</name>
    <name evidence="10" type="ORF">Sv326_0684</name>
</gene>
<dbReference type="Pfam" id="PF03030">
    <property type="entry name" value="H_PPase"/>
    <property type="match status" value="1"/>
</dbReference>
<feature type="transmembrane region" description="Helical" evidence="9">
    <location>
        <begin position="605"/>
        <end position="629"/>
    </location>
</feature>
<evidence type="ECO:0000256" key="8">
    <source>
        <dbReference type="ARBA" id="ARBA00023136"/>
    </source>
</evidence>
<comment type="catalytic activity">
    <reaction evidence="9">
        <text>Na(+)(in) + diphosphate + H2O = Na(+)(out) + 2 phosphate + H(+)</text>
        <dbReference type="Rhea" id="RHEA:57884"/>
        <dbReference type="ChEBI" id="CHEBI:15377"/>
        <dbReference type="ChEBI" id="CHEBI:15378"/>
        <dbReference type="ChEBI" id="CHEBI:29101"/>
        <dbReference type="ChEBI" id="CHEBI:33019"/>
        <dbReference type="ChEBI" id="CHEBI:43474"/>
        <dbReference type="EC" id="7.2.3.1"/>
    </reaction>
</comment>
<comment type="similarity">
    <text evidence="9">Belongs to the H(+)-translocating pyrophosphatase (TC 3.A.10) family. K(+)-stimulated subfamily.</text>
</comment>
<keyword evidence="2 9" id="KW-0813">Transport</keyword>
<evidence type="ECO:0000256" key="3">
    <source>
        <dbReference type="ARBA" id="ARBA00022692"/>
    </source>
</evidence>
<comment type="caution">
    <text evidence="9">Lacks conserved residue(s) required for the propagation of feature annotation.</text>
</comment>
<keyword evidence="10" id="KW-0378">Hydrolase</keyword>
<feature type="transmembrane region" description="Helical" evidence="9">
    <location>
        <begin position="373"/>
        <end position="401"/>
    </location>
</feature>
<reference evidence="11" key="1">
    <citation type="submission" date="2020-07" db="EMBL/GenBank/DDBJ databases">
        <title>Metabolic diversity and evolutionary history of the archaeal phylum ###Micrarchaeota### uncovered from a freshwater lake metagenome.</title>
        <authorList>
            <person name="Kadnikov V.V."/>
            <person name="Savvichev A.S."/>
            <person name="Mardanov A.V."/>
            <person name="Beletsky A.V."/>
            <person name="Chupakov A.V."/>
            <person name="Kokryatskaya N.M."/>
            <person name="Pimenov N.V."/>
            <person name="Ravin N.V."/>
        </authorList>
    </citation>
    <scope>NUCLEOTIDE SEQUENCE [LARGE SCALE GENOMIC DNA]</scope>
</reference>
<comment type="cofactor">
    <cofactor evidence="9">
        <name>Mg(2+)</name>
        <dbReference type="ChEBI" id="CHEBI:18420"/>
    </cofactor>
</comment>
<evidence type="ECO:0000256" key="7">
    <source>
        <dbReference type="ARBA" id="ARBA00023065"/>
    </source>
</evidence>
<evidence type="ECO:0000256" key="1">
    <source>
        <dbReference type="ARBA" id="ARBA00004127"/>
    </source>
</evidence>
<feature type="transmembrane region" description="Helical" evidence="9">
    <location>
        <begin position="238"/>
        <end position="258"/>
    </location>
</feature>
<keyword evidence="5 9" id="KW-1278">Translocase</keyword>
<comment type="subcellular location">
    <subcellularLocation>
        <location evidence="9">Cell membrane</location>
        <topology evidence="9">Multi-pass membrane protein</topology>
    </subcellularLocation>
    <subcellularLocation>
        <location evidence="1">Endomembrane system</location>
        <topology evidence="1">Multi-pass membrane protein</topology>
    </subcellularLocation>
</comment>
<dbReference type="GO" id="GO:0004427">
    <property type="term" value="F:inorganic diphosphate phosphatase activity"/>
    <property type="evidence" value="ECO:0007669"/>
    <property type="project" value="UniProtKB-UniRule"/>
</dbReference>
<keyword evidence="3 9" id="KW-0812">Transmembrane</keyword>
<keyword evidence="9" id="KW-0630">Potassium</keyword>
<accession>A0A7D6BC67</accession>
<sequence>MDMFLLVPLGSLLALGFSAYLANGILKHDEGEKEVREISASIREGASAFLKRQYGTVGVIGSVVLLLLLVLAYFGNVSYFLPYAFVHGMISCALAGFIGMSISTRANGRTTNAAKTSLSPALNIAFSSGAIMGLCVAGIVLMDLTIWYFILDHFYPGDIELITDVMVSSAVGTSFMAFFARVGGGIYTKAADVGADLVGKIEKGIPEDDARNAAVIADLVGDNVGDVAGMGADLHESYASATLAAMSLGVFAFIKTGLSFNAMMAPLLIMFGGVISSIIGTFFVEVKGERVRHRELLNAIRRGVYATSALSFIISFIIIYLLFGMEHIGLFGSMAAGLIAGVVIGFVSEYYTSCTYSPTRRVALSAESGTATLIISGISVGMLSTAVPIIIVSMVAVLGYYLAGGAANHDMGLYGIALTAVGMLSTLGMTLATDAYGPVADNAAGIAEMTHQPPKIRSRLDALDAIGNTTAATGKGYVIASGALTVIALITAYTQLVNRIIAPAELTLSLEDPLVVAGLFMGGMLPFVFSSTTMKAVGHTAESIVAEVRRQWRIKGVREGKVKPDYAKCVDICTKAALGALMTPALIAVASPIIVGFTLGPKGAIALLMGALVSAFSMALMMANAGAVWDNAKKYIEAGHYGGKGSEQHKAAVVGDTVGDPFKDTSGPSLDGLIKLMTMISLAIAPVVVKYALLK</sequence>
<keyword evidence="7 9" id="KW-0406">Ion transport</keyword>
<comment type="function">
    <text evidence="9">Sodium pump that utilizes the energy of pyrophosphate hydrolysis as the driving force for Na(+) movement across the membrane.</text>
</comment>
<proteinExistence type="inferred from homology"/>
<dbReference type="PANTHER" id="PTHR31998">
    <property type="entry name" value="K(+)-INSENSITIVE PYROPHOSPHATE-ENERGIZED PROTON PUMP"/>
    <property type="match status" value="1"/>
</dbReference>
<feature type="transmembrane region" description="Helical" evidence="9">
    <location>
        <begin position="514"/>
        <end position="534"/>
    </location>
</feature>
<dbReference type="NCBIfam" id="NF001960">
    <property type="entry name" value="PRK00733.3-5"/>
    <property type="match status" value="1"/>
</dbReference>
<dbReference type="Proteomes" id="UP000510821">
    <property type="component" value="Chromosome"/>
</dbReference>
<feature type="transmembrane region" description="Helical" evidence="9">
    <location>
        <begin position="576"/>
        <end position="599"/>
    </location>
</feature>
<dbReference type="AlphaFoldDB" id="A0A7D6BC67"/>
<dbReference type="GO" id="GO:0009678">
    <property type="term" value="F:diphosphate hydrolysis-driven proton transmembrane transporter activity"/>
    <property type="evidence" value="ECO:0007669"/>
    <property type="project" value="UniProtKB-UniRule"/>
</dbReference>
<feature type="transmembrane region" description="Helical" evidence="9">
    <location>
        <begin position="264"/>
        <end position="284"/>
    </location>
</feature>
<feature type="transmembrane region" description="Helical" evidence="9">
    <location>
        <begin position="413"/>
        <end position="432"/>
    </location>
</feature>
<protein>
    <recommendedName>
        <fullName evidence="9">Putative K(+)-stimulated pyrophosphate-energized sodium pump</fullName>
        <ecNumber evidence="9">7.2.3.1</ecNumber>
    </recommendedName>
    <alternativeName>
        <fullName evidence="9">Membrane-bound sodium-translocating pyrophosphatase</fullName>
    </alternativeName>
    <alternativeName>
        <fullName evidence="9">Pyrophosphate-energized inorganic pyrophosphatase</fullName>
        <shortName evidence="9">Na(+)-PPase</shortName>
    </alternativeName>
</protein>
<feature type="transmembrane region" description="Helical" evidence="9">
    <location>
        <begin position="476"/>
        <end position="494"/>
    </location>
</feature>
<name>A0A7D6BC67_FERL1</name>
<feature type="transmembrane region" description="Helical" evidence="9">
    <location>
        <begin position="54"/>
        <end position="74"/>
    </location>
</feature>
<feature type="transmembrane region" description="Helical" evidence="9">
    <location>
        <begin position="6"/>
        <end position="26"/>
    </location>
</feature>
<evidence type="ECO:0000256" key="9">
    <source>
        <dbReference type="HAMAP-Rule" id="MF_01129"/>
    </source>
</evidence>
<comment type="subunit">
    <text evidence="9">Homodimer.</text>
</comment>
<feature type="transmembrane region" description="Helical" evidence="9">
    <location>
        <begin position="161"/>
        <end position="180"/>
    </location>
</feature>
<feature type="transmembrane region" description="Helical" evidence="9">
    <location>
        <begin position="304"/>
        <end position="323"/>
    </location>
</feature>
<feature type="site" description="Determinant of potassium dependence" evidence="9">
    <location>
        <position position="471"/>
    </location>
</feature>
<evidence type="ECO:0000256" key="4">
    <source>
        <dbReference type="ARBA" id="ARBA00022842"/>
    </source>
</evidence>
<keyword evidence="9" id="KW-0739">Sodium transport</keyword>
<keyword evidence="8 9" id="KW-0472">Membrane</keyword>
<dbReference type="KEGG" id="flt:Sv326_0684"/>
<feature type="transmembrane region" description="Helical" evidence="9">
    <location>
        <begin position="329"/>
        <end position="352"/>
    </location>
</feature>
<comment type="activity regulation">
    <text evidence="9">Requires K(+) for maximal activity.</text>
</comment>
<dbReference type="EMBL" id="CP058998">
    <property type="protein sequence ID" value="QLJ52859.1"/>
    <property type="molecule type" value="Genomic_DNA"/>
</dbReference>
<dbReference type="NCBIfam" id="TIGR01104">
    <property type="entry name" value="V_PPase"/>
    <property type="match status" value="1"/>
</dbReference>
<evidence type="ECO:0000313" key="10">
    <source>
        <dbReference type="EMBL" id="QLJ52859.1"/>
    </source>
</evidence>
<dbReference type="InterPro" id="IPR004131">
    <property type="entry name" value="PPase-energised_H-pump"/>
</dbReference>
<dbReference type="PIRSF" id="PIRSF001265">
    <property type="entry name" value="H+-PPase"/>
    <property type="match status" value="1"/>
</dbReference>
<keyword evidence="4 9" id="KW-0460">Magnesium</keyword>
<feature type="transmembrane region" description="Helical" evidence="9">
    <location>
        <begin position="80"/>
        <end position="100"/>
    </location>
</feature>
<dbReference type="EC" id="7.2.3.1" evidence="9"/>
<feature type="transmembrane region" description="Helical" evidence="9">
    <location>
        <begin position="673"/>
        <end position="693"/>
    </location>
</feature>
<dbReference type="HAMAP" id="MF_01129">
    <property type="entry name" value="PPase_energized_pump"/>
    <property type="match status" value="1"/>
</dbReference>
<evidence type="ECO:0000256" key="5">
    <source>
        <dbReference type="ARBA" id="ARBA00022967"/>
    </source>
</evidence>